<evidence type="ECO:0000313" key="1">
    <source>
        <dbReference type="EMBL" id="SVD58415.1"/>
    </source>
</evidence>
<reference evidence="1" key="1">
    <citation type="submission" date="2018-05" db="EMBL/GenBank/DDBJ databases">
        <authorList>
            <person name="Lanie J.A."/>
            <person name="Ng W.-L."/>
            <person name="Kazmierczak K.M."/>
            <person name="Andrzejewski T.M."/>
            <person name="Davidsen T.M."/>
            <person name="Wayne K.J."/>
            <person name="Tettelin H."/>
            <person name="Glass J.I."/>
            <person name="Rusch D."/>
            <person name="Podicherti R."/>
            <person name="Tsui H.-C.T."/>
            <person name="Winkler M.E."/>
        </authorList>
    </citation>
    <scope>NUCLEOTIDE SEQUENCE</scope>
</reference>
<accession>A0A382WJC1</accession>
<proteinExistence type="predicted"/>
<protein>
    <submittedName>
        <fullName evidence="1">Uncharacterized protein</fullName>
    </submittedName>
</protein>
<dbReference type="AlphaFoldDB" id="A0A382WJC1"/>
<name>A0A382WJC1_9ZZZZ</name>
<organism evidence="1">
    <name type="scientific">marine metagenome</name>
    <dbReference type="NCBI Taxonomy" id="408172"/>
    <lineage>
        <taxon>unclassified sequences</taxon>
        <taxon>metagenomes</taxon>
        <taxon>ecological metagenomes</taxon>
    </lineage>
</organism>
<sequence>MNSSSLHKWNSDTGLNHFEKILWMILNWINNNWFPARIDSNLSIGDFNPVVTKDSWELTYETMTSPSRTLAKIFMLQLPWQEICAELGNVHIL</sequence>
<feature type="non-terminal residue" evidence="1">
    <location>
        <position position="93"/>
    </location>
</feature>
<gene>
    <name evidence="1" type="ORF">METZ01_LOCUS411269</name>
</gene>
<dbReference type="EMBL" id="UINC01160007">
    <property type="protein sequence ID" value="SVD58415.1"/>
    <property type="molecule type" value="Genomic_DNA"/>
</dbReference>